<dbReference type="PANTHER" id="PTHR16166:SF93">
    <property type="entry name" value="INTERMEMBRANE LIPID TRANSFER PROTEIN VPS13"/>
    <property type="match status" value="1"/>
</dbReference>
<dbReference type="Proteomes" id="UP000270296">
    <property type="component" value="Unassembled WGS sequence"/>
</dbReference>
<evidence type="ECO:0000313" key="4">
    <source>
        <dbReference type="WBParaSite" id="SBAD_0000037701-mRNA-1"/>
    </source>
</evidence>
<dbReference type="OrthoDB" id="428159at2759"/>
<accession>A0A183I9R5</accession>
<gene>
    <name evidence="2" type="ORF">SBAD_LOCUS359</name>
</gene>
<organism evidence="4">
    <name type="scientific">Soboliphyme baturini</name>
    <dbReference type="NCBI Taxonomy" id="241478"/>
    <lineage>
        <taxon>Eukaryota</taxon>
        <taxon>Metazoa</taxon>
        <taxon>Ecdysozoa</taxon>
        <taxon>Nematoda</taxon>
        <taxon>Enoplea</taxon>
        <taxon>Dorylaimia</taxon>
        <taxon>Dioctophymatida</taxon>
        <taxon>Dioctophymatoidea</taxon>
        <taxon>Soboliphymatidae</taxon>
        <taxon>Soboliphyme</taxon>
    </lineage>
</organism>
<proteinExistence type="inferred from homology"/>
<dbReference type="PANTHER" id="PTHR16166">
    <property type="entry name" value="VACUOLAR PROTEIN SORTING-ASSOCIATED PROTEIN VPS13"/>
    <property type="match status" value="1"/>
</dbReference>
<reference evidence="4" key="1">
    <citation type="submission" date="2016-06" db="UniProtKB">
        <authorList>
            <consortium name="WormBaseParasite"/>
        </authorList>
    </citation>
    <scope>IDENTIFICATION</scope>
</reference>
<sequence>MKKGEHKRSFMKWEDFDDVQIIRLDGVSFYWNSRTSLISHLEDKSEIREALEKGIAKSDYLPADYCYIVNPISLDVKLVLNPKPENDEPKFSIPKADMILKMTTVCISVQKYQYQDVLEFLEAQERFALNAKYRKYRPDVAAYAGNSKTWYGIL</sequence>
<evidence type="ECO:0000256" key="1">
    <source>
        <dbReference type="ARBA" id="ARBA00006545"/>
    </source>
</evidence>
<dbReference type="InterPro" id="IPR026847">
    <property type="entry name" value="VPS13"/>
</dbReference>
<comment type="similarity">
    <text evidence="1">Belongs to the VPS13 family.</text>
</comment>
<dbReference type="GO" id="GO:0045053">
    <property type="term" value="P:protein retention in Golgi apparatus"/>
    <property type="evidence" value="ECO:0007669"/>
    <property type="project" value="TreeGrafter"/>
</dbReference>
<evidence type="ECO:0000313" key="3">
    <source>
        <dbReference type="Proteomes" id="UP000270296"/>
    </source>
</evidence>
<dbReference type="EMBL" id="UZAM01000810">
    <property type="protein sequence ID" value="VDO82755.1"/>
    <property type="molecule type" value="Genomic_DNA"/>
</dbReference>
<dbReference type="AlphaFoldDB" id="A0A183I9R5"/>
<keyword evidence="3" id="KW-1185">Reference proteome</keyword>
<dbReference type="WBParaSite" id="SBAD_0000037701-mRNA-1">
    <property type="protein sequence ID" value="SBAD_0000037701-mRNA-1"/>
    <property type="gene ID" value="SBAD_0000037701"/>
</dbReference>
<evidence type="ECO:0000313" key="2">
    <source>
        <dbReference type="EMBL" id="VDO82755.1"/>
    </source>
</evidence>
<reference evidence="2 3" key="2">
    <citation type="submission" date="2018-11" db="EMBL/GenBank/DDBJ databases">
        <authorList>
            <consortium name="Pathogen Informatics"/>
        </authorList>
    </citation>
    <scope>NUCLEOTIDE SEQUENCE [LARGE SCALE GENOMIC DNA]</scope>
</reference>
<name>A0A183I9R5_9BILA</name>
<dbReference type="GO" id="GO:0006623">
    <property type="term" value="P:protein targeting to vacuole"/>
    <property type="evidence" value="ECO:0007669"/>
    <property type="project" value="TreeGrafter"/>
</dbReference>
<protein>
    <submittedName>
        <fullName evidence="4">VPS13 domain-containing protein</fullName>
    </submittedName>
</protein>